<evidence type="ECO:0000259" key="5">
    <source>
        <dbReference type="Pfam" id="PF04085"/>
    </source>
</evidence>
<dbReference type="GO" id="GO:0008360">
    <property type="term" value="P:regulation of cell shape"/>
    <property type="evidence" value="ECO:0007669"/>
    <property type="project" value="UniProtKB-KW"/>
</dbReference>
<dbReference type="InterPro" id="IPR042175">
    <property type="entry name" value="Cell/Rod_MreC_2"/>
</dbReference>
<feature type="domain" description="Rod shape-determining protein MreC beta-barrel core" evidence="5">
    <location>
        <begin position="114"/>
        <end position="249"/>
    </location>
</feature>
<dbReference type="AlphaFoldDB" id="A0A7C3J6T5"/>
<evidence type="ECO:0000256" key="3">
    <source>
        <dbReference type="ARBA" id="ARBA00022960"/>
    </source>
</evidence>
<gene>
    <name evidence="6" type="primary">mreC</name>
    <name evidence="6" type="ORF">ENS15_06055</name>
</gene>
<dbReference type="GO" id="GO:0005886">
    <property type="term" value="C:plasma membrane"/>
    <property type="evidence" value="ECO:0007669"/>
    <property type="project" value="TreeGrafter"/>
</dbReference>
<evidence type="ECO:0000256" key="1">
    <source>
        <dbReference type="ARBA" id="ARBA00009369"/>
    </source>
</evidence>
<evidence type="ECO:0000256" key="2">
    <source>
        <dbReference type="ARBA" id="ARBA00013855"/>
    </source>
</evidence>
<dbReference type="NCBIfam" id="TIGR00219">
    <property type="entry name" value="mreC"/>
    <property type="match status" value="1"/>
</dbReference>
<dbReference type="EMBL" id="DSTT01000005">
    <property type="protein sequence ID" value="HFK24196.1"/>
    <property type="molecule type" value="Genomic_DNA"/>
</dbReference>
<dbReference type="Pfam" id="PF04085">
    <property type="entry name" value="MreC"/>
    <property type="match status" value="1"/>
</dbReference>
<dbReference type="Gene3D" id="2.40.10.340">
    <property type="entry name" value="Rod shape-determining protein MreC, domain 1"/>
    <property type="match status" value="1"/>
</dbReference>
<accession>A0A7C3J6T5</accession>
<comment type="caution">
    <text evidence="6">The sequence shown here is derived from an EMBL/GenBank/DDBJ whole genome shotgun (WGS) entry which is preliminary data.</text>
</comment>
<name>A0A7C3J6T5_UNCW3</name>
<dbReference type="Gene3D" id="2.40.10.350">
    <property type="entry name" value="Rod shape-determining protein MreC, domain 2"/>
    <property type="match status" value="1"/>
</dbReference>
<reference evidence="6" key="1">
    <citation type="journal article" date="2020" name="mSystems">
        <title>Genome- and Community-Level Interaction Insights into Carbon Utilization and Element Cycling Functions of Hydrothermarchaeota in Hydrothermal Sediment.</title>
        <authorList>
            <person name="Zhou Z."/>
            <person name="Liu Y."/>
            <person name="Xu W."/>
            <person name="Pan J."/>
            <person name="Luo Z.H."/>
            <person name="Li M."/>
        </authorList>
    </citation>
    <scope>NUCLEOTIDE SEQUENCE [LARGE SCALE GENOMIC DNA]</scope>
    <source>
        <strain evidence="6">SpSt-464</strain>
    </source>
</reference>
<evidence type="ECO:0000313" key="6">
    <source>
        <dbReference type="EMBL" id="HFK24196.1"/>
    </source>
</evidence>
<evidence type="ECO:0000256" key="4">
    <source>
        <dbReference type="ARBA" id="ARBA00032089"/>
    </source>
</evidence>
<sequence>MKSRSKIFFFFLLFISFLFMILSNRFTFYSFKNILVYPLKPFNFIVDYIGFTFQDRKILKDEMVTIFQKNLQISRLKYLEYENENLKNLLMMKERFKEELIFSEVIAQDKVAGEFLTIDKGKVDGVEEGMPVLSLQGIVGKIVSADKYSSVVETFNNSNFRVGVMDREKKQFLLCYFYRTGLLKVENIQYDSKLKIGDSIFTSGFGKIFPENIPVGKVMKIDMLEDGDFFYVIKPFENILSLKYVFIVKMDKGFYRNRFEKVQKREITKFGWYTIYKRTFE</sequence>
<dbReference type="PANTHER" id="PTHR34138:SF1">
    <property type="entry name" value="CELL SHAPE-DETERMINING PROTEIN MREC"/>
    <property type="match status" value="1"/>
</dbReference>
<comment type="similarity">
    <text evidence="1">Belongs to the MreC family.</text>
</comment>
<dbReference type="InterPro" id="IPR042177">
    <property type="entry name" value="Cell/Rod_1"/>
</dbReference>
<dbReference type="InterPro" id="IPR055342">
    <property type="entry name" value="MreC_beta-barrel_core"/>
</dbReference>
<protein>
    <recommendedName>
        <fullName evidence="2">Cell shape-determining protein MreC</fullName>
    </recommendedName>
    <alternativeName>
        <fullName evidence="4">Cell shape protein MreC</fullName>
    </alternativeName>
</protein>
<proteinExistence type="inferred from homology"/>
<dbReference type="PANTHER" id="PTHR34138">
    <property type="entry name" value="CELL SHAPE-DETERMINING PROTEIN MREC"/>
    <property type="match status" value="1"/>
</dbReference>
<keyword evidence="3" id="KW-0133">Cell shape</keyword>
<dbReference type="InterPro" id="IPR007221">
    <property type="entry name" value="MreC"/>
</dbReference>
<organism evidence="6">
    <name type="scientific">candidate division WOR-3 bacterium</name>
    <dbReference type="NCBI Taxonomy" id="2052148"/>
    <lineage>
        <taxon>Bacteria</taxon>
        <taxon>Bacteria division WOR-3</taxon>
    </lineage>
</organism>